<keyword evidence="2" id="KW-1185">Reference proteome</keyword>
<protein>
    <submittedName>
        <fullName evidence="1">Uncharacterized protein</fullName>
    </submittedName>
</protein>
<proteinExistence type="predicted"/>
<reference evidence="2" key="1">
    <citation type="journal article" date="2014" name="Science">
        <title>Ancient hybridizations among the ancestral genomes of bread wheat.</title>
        <authorList>
            <consortium name="International Wheat Genome Sequencing Consortium,"/>
            <person name="Marcussen T."/>
            <person name="Sandve S.R."/>
            <person name="Heier L."/>
            <person name="Spannagl M."/>
            <person name="Pfeifer M."/>
            <person name="Jakobsen K.S."/>
            <person name="Wulff B.B."/>
            <person name="Steuernagel B."/>
            <person name="Mayer K.F."/>
            <person name="Olsen O.A."/>
        </authorList>
    </citation>
    <scope>NUCLEOTIDE SEQUENCE [LARGE SCALE GENOMIC DNA]</scope>
    <source>
        <strain evidence="2">cv. AL8/78</strain>
    </source>
</reference>
<dbReference type="Proteomes" id="UP000015105">
    <property type="component" value="Chromosome 4D"/>
</dbReference>
<reference evidence="2" key="2">
    <citation type="journal article" date="2017" name="Nat. Plants">
        <title>The Aegilops tauschii genome reveals multiple impacts of transposons.</title>
        <authorList>
            <person name="Zhao G."/>
            <person name="Zou C."/>
            <person name="Li K."/>
            <person name="Wang K."/>
            <person name="Li T."/>
            <person name="Gao L."/>
            <person name="Zhang X."/>
            <person name="Wang H."/>
            <person name="Yang Z."/>
            <person name="Liu X."/>
            <person name="Jiang W."/>
            <person name="Mao L."/>
            <person name="Kong X."/>
            <person name="Jiao Y."/>
            <person name="Jia J."/>
        </authorList>
    </citation>
    <scope>NUCLEOTIDE SEQUENCE [LARGE SCALE GENOMIC DNA]</scope>
    <source>
        <strain evidence="2">cv. AL8/78</strain>
    </source>
</reference>
<name>A0A453HBR3_AEGTS</name>
<dbReference type="EnsemblPlants" id="AET4Gv20135500.7">
    <property type="protein sequence ID" value="AET4Gv20135500.7"/>
    <property type="gene ID" value="AET4Gv20135500"/>
</dbReference>
<dbReference type="Gramene" id="AET4Gv20135500.7">
    <property type="protein sequence ID" value="AET4Gv20135500.7"/>
    <property type="gene ID" value="AET4Gv20135500"/>
</dbReference>
<evidence type="ECO:0000313" key="1">
    <source>
        <dbReference type="EnsemblPlants" id="AET4Gv20135500.7"/>
    </source>
</evidence>
<reference evidence="1" key="4">
    <citation type="submission" date="2019-03" db="UniProtKB">
        <authorList>
            <consortium name="EnsemblPlants"/>
        </authorList>
    </citation>
    <scope>IDENTIFICATION</scope>
</reference>
<dbReference type="AlphaFoldDB" id="A0A453HBR3"/>
<sequence>MPRLRHRAAGGASVQQLRRVHGGVLLPGVQILRRRCRQGAIPLQRLRHLQSWREGQLLPLQEVRIVLLGDPPGQACLHRGLNEEQLPDLLRVPVRLPEGVVGAEMRPHHAPAVLPRDAQARQVHLPHVFCVHL</sequence>
<organism evidence="1 2">
    <name type="scientific">Aegilops tauschii subsp. strangulata</name>
    <name type="common">Goatgrass</name>
    <dbReference type="NCBI Taxonomy" id="200361"/>
    <lineage>
        <taxon>Eukaryota</taxon>
        <taxon>Viridiplantae</taxon>
        <taxon>Streptophyta</taxon>
        <taxon>Embryophyta</taxon>
        <taxon>Tracheophyta</taxon>
        <taxon>Spermatophyta</taxon>
        <taxon>Magnoliopsida</taxon>
        <taxon>Liliopsida</taxon>
        <taxon>Poales</taxon>
        <taxon>Poaceae</taxon>
        <taxon>BOP clade</taxon>
        <taxon>Pooideae</taxon>
        <taxon>Triticodae</taxon>
        <taxon>Triticeae</taxon>
        <taxon>Triticinae</taxon>
        <taxon>Aegilops</taxon>
    </lineage>
</organism>
<reference evidence="1" key="3">
    <citation type="journal article" date="2017" name="Nature">
        <title>Genome sequence of the progenitor of the wheat D genome Aegilops tauschii.</title>
        <authorList>
            <person name="Luo M.C."/>
            <person name="Gu Y.Q."/>
            <person name="Puiu D."/>
            <person name="Wang H."/>
            <person name="Twardziok S.O."/>
            <person name="Deal K.R."/>
            <person name="Huo N."/>
            <person name="Zhu T."/>
            <person name="Wang L."/>
            <person name="Wang Y."/>
            <person name="McGuire P.E."/>
            <person name="Liu S."/>
            <person name="Long H."/>
            <person name="Ramasamy R.K."/>
            <person name="Rodriguez J.C."/>
            <person name="Van S.L."/>
            <person name="Yuan L."/>
            <person name="Wang Z."/>
            <person name="Xia Z."/>
            <person name="Xiao L."/>
            <person name="Anderson O.D."/>
            <person name="Ouyang S."/>
            <person name="Liang Y."/>
            <person name="Zimin A.V."/>
            <person name="Pertea G."/>
            <person name="Qi P."/>
            <person name="Bennetzen J.L."/>
            <person name="Dai X."/>
            <person name="Dawson M.W."/>
            <person name="Muller H.G."/>
            <person name="Kugler K."/>
            <person name="Rivarola-Duarte L."/>
            <person name="Spannagl M."/>
            <person name="Mayer K.F.X."/>
            <person name="Lu F.H."/>
            <person name="Bevan M.W."/>
            <person name="Leroy P."/>
            <person name="Li P."/>
            <person name="You F.M."/>
            <person name="Sun Q."/>
            <person name="Liu Z."/>
            <person name="Lyons E."/>
            <person name="Wicker T."/>
            <person name="Salzberg S.L."/>
            <person name="Devos K.M."/>
            <person name="Dvorak J."/>
        </authorList>
    </citation>
    <scope>NUCLEOTIDE SEQUENCE [LARGE SCALE GENOMIC DNA]</scope>
    <source>
        <strain evidence="1">cv. AL8/78</strain>
    </source>
</reference>
<accession>A0A453HBR3</accession>
<evidence type="ECO:0000313" key="2">
    <source>
        <dbReference type="Proteomes" id="UP000015105"/>
    </source>
</evidence>
<reference evidence="1" key="5">
    <citation type="journal article" date="2021" name="G3 (Bethesda)">
        <title>Aegilops tauschii genome assembly Aet v5.0 features greater sequence contiguity and improved annotation.</title>
        <authorList>
            <person name="Wang L."/>
            <person name="Zhu T."/>
            <person name="Rodriguez J.C."/>
            <person name="Deal K.R."/>
            <person name="Dubcovsky J."/>
            <person name="McGuire P.E."/>
            <person name="Lux T."/>
            <person name="Spannagl M."/>
            <person name="Mayer K.F.X."/>
            <person name="Baldrich P."/>
            <person name="Meyers B.C."/>
            <person name="Huo N."/>
            <person name="Gu Y.Q."/>
            <person name="Zhou H."/>
            <person name="Devos K.M."/>
            <person name="Bennetzen J.L."/>
            <person name="Unver T."/>
            <person name="Budak H."/>
            <person name="Gulick P.J."/>
            <person name="Galiba G."/>
            <person name="Kalapos B."/>
            <person name="Nelson D.R."/>
            <person name="Li P."/>
            <person name="You F.M."/>
            <person name="Luo M.C."/>
            <person name="Dvorak J."/>
        </authorList>
    </citation>
    <scope>NUCLEOTIDE SEQUENCE [LARGE SCALE GENOMIC DNA]</scope>
    <source>
        <strain evidence="1">cv. AL8/78</strain>
    </source>
</reference>